<feature type="transmembrane region" description="Helical" evidence="16">
    <location>
        <begin position="1113"/>
        <end position="1137"/>
    </location>
</feature>
<feature type="domain" description="Fibronectin type-III" evidence="22">
    <location>
        <begin position="350"/>
        <end position="443"/>
    </location>
</feature>
<feature type="region of interest" description="Disordered" evidence="15">
    <location>
        <begin position="1364"/>
        <end position="1428"/>
    </location>
</feature>
<dbReference type="Gene3D" id="2.60.120.200">
    <property type="match status" value="1"/>
</dbReference>
<evidence type="ECO:0000256" key="17">
    <source>
        <dbReference type="SAM" id="SignalP"/>
    </source>
</evidence>
<keyword evidence="2" id="KW-1003">Cell membrane</keyword>
<dbReference type="EMBL" id="CALNXK010000134">
    <property type="protein sequence ID" value="CAH3165775.1"/>
    <property type="molecule type" value="Genomic_DNA"/>
</dbReference>
<dbReference type="SMART" id="SM00303">
    <property type="entry name" value="GPS"/>
    <property type="match status" value="1"/>
</dbReference>
<evidence type="ECO:0000256" key="9">
    <source>
        <dbReference type="ARBA" id="ARBA00023136"/>
    </source>
</evidence>
<keyword evidence="12" id="KW-0325">Glycoprotein</keyword>
<feature type="domain" description="G-protein coupled receptors family 2 profile 1" evidence="20">
    <location>
        <begin position="665"/>
        <end position="733"/>
    </location>
</feature>
<gene>
    <name evidence="23" type="ORF">PLOB_00007321</name>
</gene>
<dbReference type="Pfam" id="PF00041">
    <property type="entry name" value="fn3"/>
    <property type="match status" value="3"/>
</dbReference>
<feature type="chain" id="PRO_5045749459" evidence="17">
    <location>
        <begin position="26"/>
        <end position="1428"/>
    </location>
</feature>
<dbReference type="PROSITE" id="PS50853">
    <property type="entry name" value="FN3"/>
    <property type="match status" value="3"/>
</dbReference>
<dbReference type="PROSITE" id="PS00010">
    <property type="entry name" value="ASX_HYDROXYL"/>
    <property type="match status" value="1"/>
</dbReference>
<comment type="caution">
    <text evidence="23">The sequence shown here is derived from an EMBL/GenBank/DDBJ whole genome shotgun (WGS) entry which is preliminary data.</text>
</comment>
<dbReference type="InterPro" id="IPR013783">
    <property type="entry name" value="Ig-like_fold"/>
</dbReference>
<dbReference type="PROSITE" id="PS50026">
    <property type="entry name" value="EGF_3"/>
    <property type="match status" value="1"/>
</dbReference>
<dbReference type="SUPFAM" id="SSF49899">
    <property type="entry name" value="Concanavalin A-like lectins/glucanases"/>
    <property type="match status" value="1"/>
</dbReference>
<evidence type="ECO:0000256" key="11">
    <source>
        <dbReference type="ARBA" id="ARBA00023170"/>
    </source>
</evidence>
<dbReference type="SUPFAM" id="SSF49265">
    <property type="entry name" value="Fibronectin type III"/>
    <property type="match status" value="2"/>
</dbReference>
<feature type="transmembrane region" description="Helical" evidence="16">
    <location>
        <begin position="1039"/>
        <end position="1063"/>
    </location>
</feature>
<dbReference type="InterPro" id="IPR000203">
    <property type="entry name" value="GPS"/>
</dbReference>
<evidence type="ECO:0000256" key="10">
    <source>
        <dbReference type="ARBA" id="ARBA00023157"/>
    </source>
</evidence>
<evidence type="ECO:0000259" key="21">
    <source>
        <dbReference type="PROSITE" id="PS50261"/>
    </source>
</evidence>
<keyword evidence="7 16" id="KW-1133">Transmembrane helix</keyword>
<dbReference type="PROSITE" id="PS01187">
    <property type="entry name" value="EGF_CA"/>
    <property type="match status" value="1"/>
</dbReference>
<dbReference type="PANTHER" id="PTHR12011:SF471">
    <property type="entry name" value="G-PROTEIN COUPLED RECEPTORS FAMILY 2 PROFILE 2 DOMAIN-CONTAINING PROTEIN"/>
    <property type="match status" value="1"/>
</dbReference>
<comment type="caution">
    <text evidence="14">Lacks conserved residue(s) required for the propagation of feature annotation.</text>
</comment>
<feature type="transmembrane region" description="Helical" evidence="16">
    <location>
        <begin position="1149"/>
        <end position="1168"/>
    </location>
</feature>
<dbReference type="PROSITE" id="PS50227">
    <property type="entry name" value="G_PROTEIN_RECEP_F2_3"/>
    <property type="match status" value="1"/>
</dbReference>
<evidence type="ECO:0000256" key="14">
    <source>
        <dbReference type="PROSITE-ProRule" id="PRU00076"/>
    </source>
</evidence>
<dbReference type="SUPFAM" id="SSF81321">
    <property type="entry name" value="Family A G protein-coupled receptor-like"/>
    <property type="match status" value="1"/>
</dbReference>
<evidence type="ECO:0000256" key="5">
    <source>
        <dbReference type="ARBA" id="ARBA00022692"/>
    </source>
</evidence>
<evidence type="ECO:0000256" key="1">
    <source>
        <dbReference type="ARBA" id="ARBA00004651"/>
    </source>
</evidence>
<dbReference type="InterPro" id="IPR036116">
    <property type="entry name" value="FN3_sf"/>
</dbReference>
<evidence type="ECO:0000256" key="4">
    <source>
        <dbReference type="ARBA" id="ARBA00022553"/>
    </source>
</evidence>
<keyword evidence="4" id="KW-0597">Phosphoprotein</keyword>
<keyword evidence="11" id="KW-0675">Receptor</keyword>
<evidence type="ECO:0000256" key="15">
    <source>
        <dbReference type="SAM" id="MobiDB-lite"/>
    </source>
</evidence>
<dbReference type="SMART" id="SM00181">
    <property type="entry name" value="EGF"/>
    <property type="match status" value="1"/>
</dbReference>
<feature type="transmembrane region" description="Helical" evidence="16">
    <location>
        <begin position="1188"/>
        <end position="1213"/>
    </location>
</feature>
<dbReference type="InterPro" id="IPR017983">
    <property type="entry name" value="GPCR_2_secretin-like_CS"/>
</dbReference>
<dbReference type="CDD" id="cd00054">
    <property type="entry name" value="EGF_CA"/>
    <property type="match status" value="1"/>
</dbReference>
<dbReference type="InterPro" id="IPR057244">
    <property type="entry name" value="GAIN_B"/>
</dbReference>
<dbReference type="Pfam" id="PF13385">
    <property type="entry name" value="Laminin_G_3"/>
    <property type="match status" value="1"/>
</dbReference>
<dbReference type="PROSITE" id="PS00650">
    <property type="entry name" value="G_PROTEIN_RECEP_F2_2"/>
    <property type="match status" value="1"/>
</dbReference>
<feature type="domain" description="Fibronectin type-III" evidence="22">
    <location>
        <begin position="536"/>
        <end position="628"/>
    </location>
</feature>
<evidence type="ECO:0000313" key="24">
    <source>
        <dbReference type="Proteomes" id="UP001159405"/>
    </source>
</evidence>
<dbReference type="InterPro" id="IPR018097">
    <property type="entry name" value="EGF_Ca-bd_CS"/>
</dbReference>
<evidence type="ECO:0000259" key="20">
    <source>
        <dbReference type="PROSITE" id="PS50227"/>
    </source>
</evidence>
<evidence type="ECO:0000256" key="6">
    <source>
        <dbReference type="ARBA" id="ARBA00022729"/>
    </source>
</evidence>
<dbReference type="InterPro" id="IPR001879">
    <property type="entry name" value="GPCR_2_extracellular_dom"/>
</dbReference>
<proteinExistence type="predicted"/>
<evidence type="ECO:0000256" key="3">
    <source>
        <dbReference type="ARBA" id="ARBA00022536"/>
    </source>
</evidence>
<dbReference type="InterPro" id="IPR000152">
    <property type="entry name" value="EGF-type_Asp/Asn_hydroxyl_site"/>
</dbReference>
<dbReference type="Pfam" id="PF00002">
    <property type="entry name" value="7tm_2"/>
    <property type="match status" value="1"/>
</dbReference>
<protein>
    <submittedName>
        <fullName evidence="23">Uncharacterized protein</fullName>
    </submittedName>
</protein>
<dbReference type="InterPro" id="IPR036445">
    <property type="entry name" value="GPCR_2_extracell_dom_sf"/>
</dbReference>
<name>A0ABN8QN30_9CNID</name>
<feature type="domain" description="EGF-like" evidence="18">
    <location>
        <begin position="627"/>
        <end position="667"/>
    </location>
</feature>
<evidence type="ECO:0000256" key="12">
    <source>
        <dbReference type="ARBA" id="ARBA00023180"/>
    </source>
</evidence>
<evidence type="ECO:0000256" key="13">
    <source>
        <dbReference type="ARBA" id="ARBA00023224"/>
    </source>
</evidence>
<dbReference type="Gene3D" id="1.25.40.610">
    <property type="match status" value="1"/>
</dbReference>
<keyword evidence="13" id="KW-0807">Transducer</keyword>
<feature type="compositionally biased region" description="Low complexity" evidence="15">
    <location>
        <begin position="1307"/>
        <end position="1322"/>
    </location>
</feature>
<evidence type="ECO:0000256" key="16">
    <source>
        <dbReference type="SAM" id="Phobius"/>
    </source>
</evidence>
<dbReference type="InterPro" id="IPR000742">
    <property type="entry name" value="EGF"/>
</dbReference>
<feature type="domain" description="G-protein coupled receptors family 2 profile 2" evidence="21">
    <location>
        <begin position="1041"/>
        <end position="1283"/>
    </location>
</feature>
<keyword evidence="8" id="KW-0297">G-protein coupled receptor</keyword>
<dbReference type="InterPro" id="IPR017981">
    <property type="entry name" value="GPCR_2-like_7TM"/>
</dbReference>
<dbReference type="Gene3D" id="2.60.40.10">
    <property type="entry name" value="Immunoglobulins"/>
    <property type="match status" value="3"/>
</dbReference>
<dbReference type="SMART" id="SM00060">
    <property type="entry name" value="FN3"/>
    <property type="match status" value="4"/>
</dbReference>
<feature type="compositionally biased region" description="Basic and acidic residues" evidence="15">
    <location>
        <begin position="1411"/>
        <end position="1428"/>
    </location>
</feature>
<feature type="compositionally biased region" description="Polar residues" evidence="15">
    <location>
        <begin position="1374"/>
        <end position="1390"/>
    </location>
</feature>
<dbReference type="Proteomes" id="UP001159405">
    <property type="component" value="Unassembled WGS sequence"/>
</dbReference>
<feature type="domain" description="Fibronectin type-III" evidence="22">
    <location>
        <begin position="252"/>
        <end position="346"/>
    </location>
</feature>
<dbReference type="Gene3D" id="2.10.25.10">
    <property type="entry name" value="Laminin"/>
    <property type="match status" value="1"/>
</dbReference>
<dbReference type="SMART" id="SM00179">
    <property type="entry name" value="EGF_CA"/>
    <property type="match status" value="1"/>
</dbReference>
<evidence type="ECO:0000259" key="19">
    <source>
        <dbReference type="PROSITE" id="PS50221"/>
    </source>
</evidence>
<dbReference type="Gene3D" id="1.20.1070.10">
    <property type="entry name" value="Rhodopsin 7-helix transmembrane proteins"/>
    <property type="match status" value="1"/>
</dbReference>
<accession>A0ABN8QN30</accession>
<evidence type="ECO:0000256" key="7">
    <source>
        <dbReference type="ARBA" id="ARBA00022989"/>
    </source>
</evidence>
<dbReference type="InterPro" id="IPR013320">
    <property type="entry name" value="ConA-like_dom_sf"/>
</dbReference>
<dbReference type="InterPro" id="IPR046338">
    <property type="entry name" value="GAIN_dom_sf"/>
</dbReference>
<dbReference type="InterPro" id="IPR003961">
    <property type="entry name" value="FN3_dom"/>
</dbReference>
<feature type="transmembrane region" description="Helical" evidence="16">
    <location>
        <begin position="1075"/>
        <end position="1093"/>
    </location>
</feature>
<dbReference type="InterPro" id="IPR024731">
    <property type="entry name" value="NELL2-like_EGF"/>
</dbReference>
<evidence type="ECO:0000259" key="18">
    <source>
        <dbReference type="PROSITE" id="PS50026"/>
    </source>
</evidence>
<dbReference type="SUPFAM" id="SSF57196">
    <property type="entry name" value="EGF/Laminin"/>
    <property type="match status" value="1"/>
</dbReference>
<dbReference type="PROSITE" id="PS50261">
    <property type="entry name" value="G_PROTEIN_RECEP_F2_4"/>
    <property type="match status" value="1"/>
</dbReference>
<dbReference type="PANTHER" id="PTHR12011">
    <property type="entry name" value="ADHESION G-PROTEIN COUPLED RECEPTOR"/>
    <property type="match status" value="1"/>
</dbReference>
<sequence length="1428" mass="159933">MKSAIFGCSILVLTILEWQGNAVYSQVIFNSAAHYWPFNRESGIVDSKTNVTGVKYGQTKNIYYKGPGYGFLHTDGKAWIDLGNFTDSCLVEPARCQPALTVFLWLQYAQNKNWTYFVGTSSHLTYSKGFTIYKESDKRAKDSIVLRVNDGQREWSGNLTLKPKTWSHVAFTWDASSGLALFQNCRQMALIWESKLQTPIRGNGSNILEHHLSLSGAQNNYPNAGSKASYEDLAVLYRKIEQAEWDQICHHKLEAPQINITCQSSKRWLTVSWRPPPMTYDILTGYNVWHWSEIFNWSKISVESGVTFYNLSNLDPGSTYKLYVQNMFRFGSGKTSSVIDCRTETEVLNPPLNISVEKTSSSAIMIKWLPPPGSLKDVKGYKITYSVVSSLENLYIAKVGAVTSFLLTELQMNTSYIVQVSSYGDKRFNDSNPASVTAKTDYDDRASVTETFLELKSSTFLTITWKKPRNKYQKFSYRTFAKWKSHEGVEHIKEVYAGNATTCDYFPKGGLPSGNLNFEVFAFVVEEIPLVNIVESPRDVVIVSVGWSHLILKWISPFNGTAIDFADSYRLIVSTNKEKVKTITTTKTHARIDGLKQMTYYLVSLQAWNKLGYGPPLNPDIHFRTLDRDECSDNSHDCNENAICSNTRGSYICKCKMGFMGDGKNCEEVPEGAKDDDFCPTESLAGIEWHQTLTKRQAVTTCPPGTLGTAMRLCSGNPPVWQLPDLSNCISKWMYDIKKMLDNSNVSLASLANQLSNLTDVKNGKPLYAGDLKLLVNVIGVLTQRGPGTSKNGSTQDTSQTFLKDVVGTVSNILDEKNLQTWNYMSKESQTTQASSLIDSLDVLALDMANSSQTNVTEMENVVMTVTSLDNIRGSKSLVMEQQDEEDNSTANAVSFPASVLKQNSSTGSKPGFATFVSYKTLGPLLTPRGKNRVNEQEEEVPSINSAVVSLNLRPLTANTFKDPVIITLRHTVVSKKIRRKPSCVFLEVDKNGSWSEAGCHVNSTNISYTVCHCYHLTSFAVLMSVKEDISQISKGHQLALSLITYIGISISIVALCLAFLTFHFFRFSKSGRTFVHKNLAISMIFAQVIFLFGINKTGNKLACKGISIALHYFFLVSFAWMALEGVMLYLMLVKVFHTKTAPTRSKKIFFCLGWGLPIVIVVTSGVMFHQGYGTPFYCWLSLYRGFIWSFVGPVLVVLAFNFMCLGMTFRVMATSGPSNNRRRTNRIRRWSKACMLLTCILGLTWLFGVLYINQESLFMAYFFTIFNTLQGLFIFLFHCVGDEKVRLEYRRVLCCIDPDKRYLLTKPSDSNSKSESSSKSKSQVDNFKAKNQTLSSSVSSVGTVESKRNTFVVHVSDGKVRVRGVATDEQNRHLVTNQRQSQSSHSSFGQAVAQIPNGRRHSSASAASEDSNHESESHEEIPLNRKN</sequence>
<feature type="domain" description="GAIN-B" evidence="19">
    <location>
        <begin position="853"/>
        <end position="1030"/>
    </location>
</feature>
<keyword evidence="10" id="KW-1015">Disulfide bond</keyword>
<keyword evidence="9 16" id="KW-0472">Membrane</keyword>
<reference evidence="23 24" key="1">
    <citation type="submission" date="2022-05" db="EMBL/GenBank/DDBJ databases">
        <authorList>
            <consortium name="Genoscope - CEA"/>
            <person name="William W."/>
        </authorList>
    </citation>
    <scope>NUCLEOTIDE SEQUENCE [LARGE SCALE GENOMIC DNA]</scope>
</reference>
<feature type="transmembrane region" description="Helical" evidence="16">
    <location>
        <begin position="1234"/>
        <end position="1253"/>
    </location>
</feature>
<dbReference type="InterPro" id="IPR032471">
    <property type="entry name" value="AGRL2-4_GAIN_subdom_A"/>
</dbReference>
<comment type="subcellular location">
    <subcellularLocation>
        <location evidence="1">Cell membrane</location>
        <topology evidence="1">Multi-pass membrane protein</topology>
    </subcellularLocation>
</comment>
<dbReference type="PROSITE" id="PS01186">
    <property type="entry name" value="EGF_2"/>
    <property type="match status" value="1"/>
</dbReference>
<dbReference type="InterPro" id="IPR001881">
    <property type="entry name" value="EGF-like_Ca-bd_dom"/>
</dbReference>
<evidence type="ECO:0000256" key="2">
    <source>
        <dbReference type="ARBA" id="ARBA00022475"/>
    </source>
</evidence>
<feature type="signal peptide" evidence="17">
    <location>
        <begin position="1"/>
        <end position="25"/>
    </location>
</feature>
<dbReference type="Gene3D" id="4.10.1240.10">
    <property type="entry name" value="GPCR, family 2, extracellular hormone receptor domain"/>
    <property type="match status" value="1"/>
</dbReference>
<keyword evidence="3 14" id="KW-0245">EGF-like domain</keyword>
<dbReference type="Gene3D" id="2.60.220.50">
    <property type="match status" value="1"/>
</dbReference>
<organism evidence="23 24">
    <name type="scientific">Porites lobata</name>
    <dbReference type="NCBI Taxonomy" id="104759"/>
    <lineage>
        <taxon>Eukaryota</taxon>
        <taxon>Metazoa</taxon>
        <taxon>Cnidaria</taxon>
        <taxon>Anthozoa</taxon>
        <taxon>Hexacorallia</taxon>
        <taxon>Scleractinia</taxon>
        <taxon>Fungiina</taxon>
        <taxon>Poritidae</taxon>
        <taxon>Porites</taxon>
    </lineage>
</organism>
<evidence type="ECO:0000259" key="22">
    <source>
        <dbReference type="PROSITE" id="PS50853"/>
    </source>
</evidence>
<dbReference type="CDD" id="cd00063">
    <property type="entry name" value="FN3"/>
    <property type="match status" value="3"/>
</dbReference>
<keyword evidence="24" id="KW-1185">Reference proteome</keyword>
<keyword evidence="6 17" id="KW-0732">Signal</keyword>
<dbReference type="Pfam" id="PF01825">
    <property type="entry name" value="GPS"/>
    <property type="match status" value="1"/>
</dbReference>
<dbReference type="InterPro" id="IPR000832">
    <property type="entry name" value="GPCR_2_secretin-like"/>
</dbReference>
<feature type="region of interest" description="Disordered" evidence="15">
    <location>
        <begin position="1307"/>
        <end position="1327"/>
    </location>
</feature>
<evidence type="ECO:0000256" key="8">
    <source>
        <dbReference type="ARBA" id="ARBA00023040"/>
    </source>
</evidence>
<keyword evidence="5 16" id="KW-0812">Transmembrane</keyword>
<dbReference type="Pfam" id="PF12947">
    <property type="entry name" value="EGF_3"/>
    <property type="match status" value="1"/>
</dbReference>
<dbReference type="PROSITE" id="PS50221">
    <property type="entry name" value="GAIN_B"/>
    <property type="match status" value="1"/>
</dbReference>
<evidence type="ECO:0000313" key="23">
    <source>
        <dbReference type="EMBL" id="CAH3165775.1"/>
    </source>
</evidence>
<dbReference type="Pfam" id="PF16489">
    <property type="entry name" value="GAIN"/>
    <property type="match status" value="1"/>
</dbReference>
<feature type="transmembrane region" description="Helical" evidence="16">
    <location>
        <begin position="1259"/>
        <end position="1282"/>
    </location>
</feature>
<dbReference type="PRINTS" id="PR00249">
    <property type="entry name" value="GPCRSECRETIN"/>
</dbReference>